<evidence type="ECO:0000256" key="2">
    <source>
        <dbReference type="ARBA" id="ARBA00022729"/>
    </source>
</evidence>
<dbReference type="CDD" id="cd14748">
    <property type="entry name" value="PBP2_UgpB"/>
    <property type="match status" value="1"/>
</dbReference>
<dbReference type="InterPro" id="IPR050490">
    <property type="entry name" value="Bact_solute-bd_prot1"/>
</dbReference>
<protein>
    <recommendedName>
        <fullName evidence="6">Maltodextrin-binding protein</fullName>
    </recommendedName>
</protein>
<dbReference type="PRINTS" id="PR00181">
    <property type="entry name" value="MALTOSEBP"/>
</dbReference>
<keyword evidence="3" id="KW-0472">Membrane</keyword>
<dbReference type="Pfam" id="PF13416">
    <property type="entry name" value="SBP_bac_8"/>
    <property type="match status" value="1"/>
</dbReference>
<evidence type="ECO:0000256" key="5">
    <source>
        <dbReference type="ARBA" id="ARBA00023288"/>
    </source>
</evidence>
<comment type="similarity">
    <text evidence="6">Belongs to the bacterial solute-binding protein 1 family.</text>
</comment>
<dbReference type="PROSITE" id="PS51257">
    <property type="entry name" value="PROKAR_LIPOPROTEIN"/>
    <property type="match status" value="1"/>
</dbReference>
<dbReference type="SUPFAM" id="SSF53850">
    <property type="entry name" value="Periplasmic binding protein-like II"/>
    <property type="match status" value="1"/>
</dbReference>
<evidence type="ECO:0000256" key="6">
    <source>
        <dbReference type="RuleBase" id="RU365005"/>
    </source>
</evidence>
<keyword evidence="6" id="KW-0762">Sugar transport</keyword>
<evidence type="ECO:0000256" key="1">
    <source>
        <dbReference type="ARBA" id="ARBA00022475"/>
    </source>
</evidence>
<dbReference type="GO" id="GO:0005886">
    <property type="term" value="C:plasma membrane"/>
    <property type="evidence" value="ECO:0007669"/>
    <property type="project" value="UniProtKB-SubCell"/>
</dbReference>
<evidence type="ECO:0000313" key="8">
    <source>
        <dbReference type="EMBL" id="STD84877.1"/>
    </source>
</evidence>
<comment type="subcellular location">
    <subcellularLocation>
        <location evidence="6">Cell membrane</location>
        <topology evidence="6">Lipid-anchor</topology>
    </subcellularLocation>
</comment>
<dbReference type="PANTHER" id="PTHR43649">
    <property type="entry name" value="ARABINOSE-BINDING PROTEIN-RELATED"/>
    <property type="match status" value="1"/>
</dbReference>
<keyword evidence="5 6" id="KW-0449">Lipoprotein</keyword>
<feature type="compositionally biased region" description="Polar residues" evidence="7">
    <location>
        <begin position="396"/>
        <end position="409"/>
    </location>
</feature>
<sequence length="419" mass="46193">MKNIIKGLLLVAAMTVLGACGGGNDQASNGGAGGKQKITFWGSWSGDQVDQLNQLIDQYNDSQDKYEVTYKVQDNVEEKLLTGMAGGEIPDVILWDRVNTAMYAQKNALLDLDDLIKKDNIDMGDFYEETVKEMQYDNKQYGIPLLVDNRSLFYNKTLLKEAGVEPPKTWDELLDVAKKTTKWDGKTLVQAGFSLDDVGLFNMWLQQAGGTMLNADNTATAFNSEAGMTVLDFWDQLMNQAKVYQQGFNDGSDAFAAGKVAMTYNGPWALADYDKVDGLDYGVVPPVTGPNGDKGALTGGFGLVIPKTAKNQEAAWDFIKWWTTNPDIGVEFAKISTWLPANIEAAQNTYFTENEKYKAFVETMDFAKIRPTVMGYSDVEKLALIPQLENVFSGKTTPQKALENAQQQGDKILKEGSGE</sequence>
<dbReference type="Proteomes" id="UP000254807">
    <property type="component" value="Unassembled WGS sequence"/>
</dbReference>
<dbReference type="AlphaFoldDB" id="A0A376H275"/>
<accession>A0A376H275</accession>
<dbReference type="OrthoDB" id="94797at2"/>
<evidence type="ECO:0000313" key="9">
    <source>
        <dbReference type="Proteomes" id="UP000254807"/>
    </source>
</evidence>
<keyword evidence="1 6" id="KW-1003">Cell membrane</keyword>
<evidence type="ECO:0000256" key="4">
    <source>
        <dbReference type="ARBA" id="ARBA00023139"/>
    </source>
</evidence>
<keyword evidence="4" id="KW-0564">Palmitate</keyword>
<dbReference type="RefSeq" id="WP_060814413.1">
    <property type="nucleotide sequence ID" value="NZ_JBHULA010000053.1"/>
</dbReference>
<keyword evidence="6" id="KW-0813">Transport</keyword>
<reference evidence="8 9" key="1">
    <citation type="submission" date="2018-06" db="EMBL/GenBank/DDBJ databases">
        <authorList>
            <consortium name="Pathogen Informatics"/>
            <person name="Doyle S."/>
        </authorList>
    </citation>
    <scope>NUCLEOTIDE SEQUENCE [LARGE SCALE GENOMIC DNA]</scope>
    <source>
        <strain evidence="8 9">NCTC12360</strain>
    </source>
</reference>
<keyword evidence="9" id="KW-1185">Reference proteome</keyword>
<evidence type="ECO:0000256" key="7">
    <source>
        <dbReference type="SAM" id="MobiDB-lite"/>
    </source>
</evidence>
<feature type="chain" id="PRO_5039746461" description="Maltodextrin-binding protein" evidence="6">
    <location>
        <begin position="19"/>
        <end position="419"/>
    </location>
</feature>
<gene>
    <name evidence="8" type="primary">ugpB_5</name>
    <name evidence="8" type="ORF">NCTC12360_03424</name>
</gene>
<feature type="region of interest" description="Disordered" evidence="7">
    <location>
        <begin position="396"/>
        <end position="419"/>
    </location>
</feature>
<feature type="signal peptide" evidence="6">
    <location>
        <begin position="1"/>
        <end position="18"/>
    </location>
</feature>
<dbReference type="EMBL" id="UFYW01000001">
    <property type="protein sequence ID" value="STD84877.1"/>
    <property type="molecule type" value="Genomic_DNA"/>
</dbReference>
<dbReference type="InterPro" id="IPR006060">
    <property type="entry name" value="Maltose/Cyclodextrin-bd"/>
</dbReference>
<name>A0A376H275_ENTGA</name>
<dbReference type="GO" id="GO:0015144">
    <property type="term" value="F:carbohydrate transmembrane transporter activity"/>
    <property type="evidence" value="ECO:0007669"/>
    <property type="project" value="InterPro"/>
</dbReference>
<organism evidence="8 9">
    <name type="scientific">Enterococcus gallinarum</name>
    <dbReference type="NCBI Taxonomy" id="1353"/>
    <lineage>
        <taxon>Bacteria</taxon>
        <taxon>Bacillati</taxon>
        <taxon>Bacillota</taxon>
        <taxon>Bacilli</taxon>
        <taxon>Lactobacillales</taxon>
        <taxon>Enterococcaceae</taxon>
        <taxon>Enterococcus</taxon>
    </lineage>
</organism>
<dbReference type="Gene3D" id="3.40.190.10">
    <property type="entry name" value="Periplasmic binding protein-like II"/>
    <property type="match status" value="1"/>
</dbReference>
<dbReference type="PANTHER" id="PTHR43649:SF33">
    <property type="entry name" value="POLYGALACTURONAN_RHAMNOGALACTURONAN-BINDING PROTEIN YTCQ"/>
    <property type="match status" value="1"/>
</dbReference>
<proteinExistence type="inferred from homology"/>
<evidence type="ECO:0000256" key="3">
    <source>
        <dbReference type="ARBA" id="ARBA00023136"/>
    </source>
</evidence>
<dbReference type="InterPro" id="IPR006059">
    <property type="entry name" value="SBP"/>
</dbReference>
<keyword evidence="2 6" id="KW-0732">Signal</keyword>